<dbReference type="PANTHER" id="PTHR10353:SF36">
    <property type="entry name" value="LP05116P"/>
    <property type="match status" value="1"/>
</dbReference>
<dbReference type="InterPro" id="IPR017736">
    <property type="entry name" value="Glyco_hydro_1_beta-glucosidase"/>
</dbReference>
<feature type="active site" description="Nucleophile" evidence="9 11">
    <location>
        <position position="356"/>
    </location>
</feature>
<dbReference type="PROSITE" id="PS00572">
    <property type="entry name" value="GLYCOSYL_HYDROL_F1_1"/>
    <property type="match status" value="1"/>
</dbReference>
<dbReference type="SUPFAM" id="SSF51445">
    <property type="entry name" value="(Trans)glycosidases"/>
    <property type="match status" value="1"/>
</dbReference>
<evidence type="ECO:0000256" key="9">
    <source>
        <dbReference type="PIRSR" id="PIRSR617736-1"/>
    </source>
</evidence>
<comment type="catalytic activity">
    <reaction evidence="1 12">
        <text>Hydrolysis of terminal, non-reducing beta-D-glucosyl residues with release of beta-D-glucose.</text>
        <dbReference type="EC" id="3.2.1.21"/>
    </reaction>
</comment>
<evidence type="ECO:0000256" key="8">
    <source>
        <dbReference type="ARBA" id="ARBA00023326"/>
    </source>
</evidence>
<dbReference type="OrthoDB" id="9765195at2"/>
<evidence type="ECO:0000256" key="5">
    <source>
        <dbReference type="ARBA" id="ARBA00023001"/>
    </source>
</evidence>
<dbReference type="EC" id="3.2.1.21" evidence="3 12"/>
<reference evidence="13 14" key="1">
    <citation type="submission" date="2019-06" db="EMBL/GenBank/DDBJ databases">
        <title>A novel bacterium of genus Marinomonas, isolated from coastal sand.</title>
        <authorList>
            <person name="Huang H."/>
            <person name="Mo K."/>
            <person name="Hu Y."/>
        </authorList>
    </citation>
    <scope>NUCLEOTIDE SEQUENCE [LARGE SCALE GENOMIC DNA]</scope>
    <source>
        <strain evidence="13 14">HB171799</strain>
    </source>
</reference>
<feature type="binding site" evidence="10">
    <location>
        <position position="171"/>
    </location>
    <ligand>
        <name>substrate</name>
    </ligand>
</feature>
<organism evidence="13 14">
    <name type="scientific">Maribrevibacterium harenarium</name>
    <dbReference type="NCBI Taxonomy" id="2589817"/>
    <lineage>
        <taxon>Bacteria</taxon>
        <taxon>Pseudomonadati</taxon>
        <taxon>Pseudomonadota</taxon>
        <taxon>Gammaproteobacteria</taxon>
        <taxon>Oceanospirillales</taxon>
        <taxon>Oceanospirillaceae</taxon>
        <taxon>Maribrevibacterium</taxon>
    </lineage>
</organism>
<dbReference type="FunFam" id="3.20.20.80:FF:000004">
    <property type="entry name" value="Beta-glucosidase 6-phospho-beta-glucosidase"/>
    <property type="match status" value="1"/>
</dbReference>
<dbReference type="InterPro" id="IPR018120">
    <property type="entry name" value="Glyco_hydro_1_AS"/>
</dbReference>
<keyword evidence="4 12" id="KW-0378">Hydrolase</keyword>
<comment type="caution">
    <text evidence="13">The sequence shown here is derived from an EMBL/GenBank/DDBJ whole genome shotgun (WGS) entry which is preliminary data.</text>
</comment>
<accession>A0A501WJG9</accession>
<evidence type="ECO:0000256" key="12">
    <source>
        <dbReference type="RuleBase" id="RU361175"/>
    </source>
</evidence>
<evidence type="ECO:0000256" key="3">
    <source>
        <dbReference type="ARBA" id="ARBA00012744"/>
    </source>
</evidence>
<proteinExistence type="inferred from homology"/>
<dbReference type="Gene3D" id="3.20.20.80">
    <property type="entry name" value="Glycosidases"/>
    <property type="match status" value="1"/>
</dbReference>
<evidence type="ECO:0000256" key="11">
    <source>
        <dbReference type="PROSITE-ProRule" id="PRU10055"/>
    </source>
</evidence>
<evidence type="ECO:0000256" key="2">
    <source>
        <dbReference type="ARBA" id="ARBA00010838"/>
    </source>
</evidence>
<dbReference type="AlphaFoldDB" id="A0A501WJG9"/>
<evidence type="ECO:0000256" key="1">
    <source>
        <dbReference type="ARBA" id="ARBA00000448"/>
    </source>
</evidence>
<dbReference type="NCBIfam" id="TIGR03356">
    <property type="entry name" value="BGL"/>
    <property type="match status" value="1"/>
</dbReference>
<dbReference type="InterPro" id="IPR001360">
    <property type="entry name" value="Glyco_hydro_1"/>
</dbReference>
<protein>
    <recommendedName>
        <fullName evidence="3 12">Beta-glucosidase</fullName>
        <ecNumber evidence="3 12">3.2.1.21</ecNumber>
    </recommendedName>
</protein>
<evidence type="ECO:0000256" key="6">
    <source>
        <dbReference type="ARBA" id="ARBA00023277"/>
    </source>
</evidence>
<dbReference type="PROSITE" id="PS00653">
    <property type="entry name" value="GLYCOSYL_HYDROL_F1_2"/>
    <property type="match status" value="1"/>
</dbReference>
<dbReference type="GO" id="GO:0008422">
    <property type="term" value="F:beta-glucosidase activity"/>
    <property type="evidence" value="ECO:0007669"/>
    <property type="project" value="UniProtKB-EC"/>
</dbReference>
<keyword evidence="7 12" id="KW-0326">Glycosidase</keyword>
<dbReference type="InterPro" id="IPR017853">
    <property type="entry name" value="GH"/>
</dbReference>
<evidence type="ECO:0000256" key="10">
    <source>
        <dbReference type="PIRSR" id="PIRSR617736-2"/>
    </source>
</evidence>
<keyword evidence="5" id="KW-0136">Cellulose degradation</keyword>
<sequence>MNMIKLPPDSKLLDPSFTFGVATASFQIEGANQEDGRLPSIWDTFCATPGKVFNGDDGSIACDHYHRWQDDIELISQLNVDAYRLSIAWPRVLDKDGALNDKGVQFYRNLLTALKAKGIRTFVTLYHWDLPQYLEDLGGWVNRQTAYRFAEYVDVITKALGDLVDSWATFNEPFCAAILGYEYGIHAPGHKNHRLGRQAAHHILLAHGLAMPIIRRNCPNSQAGIVLNMNRTYAASASPDDRFAALIRDTLDNHFFIAPLLTGAYPKLLGRVLPDYLPVIAEGDLEIIAQPIDFLGLNYYTCNHNRFHPERIFEDVKNSEPAEYTDIGWEIAPHAFTELLVELNQQYTLPPLFITENGAACADSLVDGTVDDDQRVRYINSHLQAVDAAINAGVDIRGYFAWSLMDNFEWAEGYNKRFGLIYVDYRTQERTIKRSGHVFKDFLASRKA</sequence>
<evidence type="ECO:0000313" key="13">
    <source>
        <dbReference type="EMBL" id="TPE50033.1"/>
    </source>
</evidence>
<dbReference type="InterPro" id="IPR033132">
    <property type="entry name" value="GH_1_N_CS"/>
</dbReference>
<comment type="similarity">
    <text evidence="2 12">Belongs to the glycosyl hydrolase 1 family.</text>
</comment>
<dbReference type="PANTHER" id="PTHR10353">
    <property type="entry name" value="GLYCOSYL HYDROLASE"/>
    <property type="match status" value="1"/>
</dbReference>
<dbReference type="Pfam" id="PF00232">
    <property type="entry name" value="Glyco_hydro_1"/>
    <property type="match status" value="1"/>
</dbReference>
<dbReference type="GO" id="GO:0030245">
    <property type="term" value="P:cellulose catabolic process"/>
    <property type="evidence" value="ECO:0007669"/>
    <property type="project" value="UniProtKB-KW"/>
</dbReference>
<keyword evidence="14" id="KW-1185">Reference proteome</keyword>
<evidence type="ECO:0000256" key="7">
    <source>
        <dbReference type="ARBA" id="ARBA00023295"/>
    </source>
</evidence>
<name>A0A501WJG9_9GAMM</name>
<feature type="binding site" evidence="10">
    <location>
        <position position="27"/>
    </location>
    <ligand>
        <name>substrate</name>
    </ligand>
</feature>
<feature type="binding site" evidence="10">
    <location>
        <begin position="409"/>
        <end position="410"/>
    </location>
    <ligand>
        <name>substrate</name>
    </ligand>
</feature>
<dbReference type="PRINTS" id="PR00131">
    <property type="entry name" value="GLHYDRLASE1"/>
</dbReference>
<feature type="active site" description="Proton donor" evidence="9">
    <location>
        <position position="172"/>
    </location>
</feature>
<dbReference type="EMBL" id="VFRR01000021">
    <property type="protein sequence ID" value="TPE50033.1"/>
    <property type="molecule type" value="Genomic_DNA"/>
</dbReference>
<keyword evidence="6" id="KW-0119">Carbohydrate metabolism</keyword>
<feature type="binding site" evidence="10">
    <location>
        <position position="127"/>
    </location>
    <ligand>
        <name>substrate</name>
    </ligand>
</feature>
<feature type="binding site" evidence="10">
    <location>
        <position position="300"/>
    </location>
    <ligand>
        <name>substrate</name>
    </ligand>
</feature>
<keyword evidence="8" id="KW-0624">Polysaccharide degradation</keyword>
<evidence type="ECO:0000256" key="4">
    <source>
        <dbReference type="ARBA" id="ARBA00022801"/>
    </source>
</evidence>
<gene>
    <name evidence="13" type="ORF">FJM67_11200</name>
</gene>
<dbReference type="Proteomes" id="UP000315901">
    <property type="component" value="Unassembled WGS sequence"/>
</dbReference>
<feature type="binding site" evidence="10">
    <location>
        <position position="402"/>
    </location>
    <ligand>
        <name>substrate</name>
    </ligand>
</feature>
<evidence type="ECO:0000313" key="14">
    <source>
        <dbReference type="Proteomes" id="UP000315901"/>
    </source>
</evidence>